<dbReference type="NCBIfam" id="TIGR01549">
    <property type="entry name" value="HAD-SF-IA-v1"/>
    <property type="match status" value="1"/>
</dbReference>
<dbReference type="PANTHER" id="PTHR43434">
    <property type="entry name" value="PHOSPHOGLYCOLATE PHOSPHATASE"/>
    <property type="match status" value="1"/>
</dbReference>
<dbReference type="InterPro" id="IPR050155">
    <property type="entry name" value="HAD-like_hydrolase_sf"/>
</dbReference>
<dbReference type="InterPro" id="IPR006439">
    <property type="entry name" value="HAD-SF_hydro_IA"/>
</dbReference>
<dbReference type="Gene3D" id="3.40.50.1000">
    <property type="entry name" value="HAD superfamily/HAD-like"/>
    <property type="match status" value="1"/>
</dbReference>
<dbReference type="GO" id="GO:0008967">
    <property type="term" value="F:phosphoglycolate phosphatase activity"/>
    <property type="evidence" value="ECO:0007669"/>
    <property type="project" value="TreeGrafter"/>
</dbReference>
<dbReference type="SFLD" id="SFLDS00003">
    <property type="entry name" value="Haloacid_Dehalogenase"/>
    <property type="match status" value="1"/>
</dbReference>
<comment type="caution">
    <text evidence="1">The sequence shown here is derived from an EMBL/GenBank/DDBJ whole genome shotgun (WGS) entry which is preliminary data.</text>
</comment>
<dbReference type="GO" id="GO:0006281">
    <property type="term" value="P:DNA repair"/>
    <property type="evidence" value="ECO:0007669"/>
    <property type="project" value="TreeGrafter"/>
</dbReference>
<dbReference type="InterPro" id="IPR041492">
    <property type="entry name" value="HAD_2"/>
</dbReference>
<dbReference type="InterPro" id="IPR036412">
    <property type="entry name" value="HAD-like_sf"/>
</dbReference>
<dbReference type="PANTHER" id="PTHR43434:SF13">
    <property type="entry name" value="PHOSPHOGLYCOLATE PHOSPHATASE"/>
    <property type="match status" value="1"/>
</dbReference>
<proteinExistence type="predicted"/>
<dbReference type="InterPro" id="IPR023214">
    <property type="entry name" value="HAD_sf"/>
</dbReference>
<gene>
    <name evidence="1" type="ORF">A2W32_05055</name>
</gene>
<sequence>MHNKIPKLILLDFDGTMADTFKEMVDINNKLHKELGTDPIDYLEAIQLREVPMRDWLRIIEIPIWKVPKFIRTIINELEKRISTLELFPDMKNVIQSLSDKDIVLGVITTNSKENVREFLNLNGLKQISFVKHTDFLSGKTGVIKETLNEFKLSEDEVIYIGDTVGDIKDAKRAGIKCIAVTWGYNTEVLLKKYEPAAVANKPEEILQLLNFQ</sequence>
<dbReference type="STRING" id="1802610.A2W32_05055"/>
<protein>
    <recommendedName>
        <fullName evidence="3">Carotenoid oxygenase</fullName>
    </recommendedName>
</protein>
<dbReference type="Proteomes" id="UP000177371">
    <property type="component" value="Unassembled WGS sequence"/>
</dbReference>
<evidence type="ECO:0000313" key="1">
    <source>
        <dbReference type="EMBL" id="OGC49675.1"/>
    </source>
</evidence>
<dbReference type="InterPro" id="IPR023198">
    <property type="entry name" value="PGP-like_dom2"/>
</dbReference>
<accession>A0A1F4UXI6</accession>
<reference evidence="1 2" key="1">
    <citation type="journal article" date="2016" name="Nat. Commun.">
        <title>Thousands of microbial genomes shed light on interconnected biogeochemical processes in an aquifer system.</title>
        <authorList>
            <person name="Anantharaman K."/>
            <person name="Brown C.T."/>
            <person name="Hug L.A."/>
            <person name="Sharon I."/>
            <person name="Castelle C.J."/>
            <person name="Probst A.J."/>
            <person name="Thomas B.C."/>
            <person name="Singh A."/>
            <person name="Wilkins M.J."/>
            <person name="Karaoz U."/>
            <person name="Brodie E.L."/>
            <person name="Williams K.H."/>
            <person name="Hubbard S.S."/>
            <person name="Banfield J.F."/>
        </authorList>
    </citation>
    <scope>NUCLEOTIDE SEQUENCE [LARGE SCALE GENOMIC DNA]</scope>
</reference>
<evidence type="ECO:0000313" key="2">
    <source>
        <dbReference type="Proteomes" id="UP000177371"/>
    </source>
</evidence>
<name>A0A1F4UXI6_UNCKA</name>
<dbReference type="SFLD" id="SFLDG01129">
    <property type="entry name" value="C1.5:_HAD__Beta-PGM__Phosphata"/>
    <property type="match status" value="1"/>
</dbReference>
<evidence type="ECO:0008006" key="3">
    <source>
        <dbReference type="Google" id="ProtNLM"/>
    </source>
</evidence>
<dbReference type="SUPFAM" id="SSF56784">
    <property type="entry name" value="HAD-like"/>
    <property type="match status" value="1"/>
</dbReference>
<dbReference type="AlphaFoldDB" id="A0A1F4UXI6"/>
<dbReference type="EMBL" id="MEUT01000046">
    <property type="protein sequence ID" value="OGC49675.1"/>
    <property type="molecule type" value="Genomic_DNA"/>
</dbReference>
<dbReference type="GO" id="GO:0005829">
    <property type="term" value="C:cytosol"/>
    <property type="evidence" value="ECO:0007669"/>
    <property type="project" value="TreeGrafter"/>
</dbReference>
<dbReference type="Pfam" id="PF13419">
    <property type="entry name" value="HAD_2"/>
    <property type="match status" value="1"/>
</dbReference>
<organism evidence="1 2">
    <name type="scientific">candidate division WWE3 bacterium RBG_16_37_10</name>
    <dbReference type="NCBI Taxonomy" id="1802610"/>
    <lineage>
        <taxon>Bacteria</taxon>
        <taxon>Katanobacteria</taxon>
    </lineage>
</organism>
<dbReference type="Gene3D" id="1.10.150.240">
    <property type="entry name" value="Putative phosphatase, domain 2"/>
    <property type="match status" value="1"/>
</dbReference>